<evidence type="ECO:0000256" key="7">
    <source>
        <dbReference type="ARBA" id="ARBA00023136"/>
    </source>
</evidence>
<dbReference type="AlphaFoldDB" id="A0A2S4UZF2"/>
<evidence type="ECO:0000256" key="3">
    <source>
        <dbReference type="ARBA" id="ARBA00020976"/>
    </source>
</evidence>
<reference evidence="12" key="1">
    <citation type="submission" date="2017-12" db="EMBL/GenBank/DDBJ databases">
        <title>Gene loss provides genomic basis for host adaptation in cereal stripe rust fungi.</title>
        <authorList>
            <person name="Xia C."/>
        </authorList>
    </citation>
    <scope>NUCLEOTIDE SEQUENCE [LARGE SCALE GENOMIC DNA]</scope>
    <source>
        <strain evidence="12">93-210</strain>
    </source>
</reference>
<keyword evidence="7" id="KW-0472">Membrane</keyword>
<gene>
    <name evidence="12" type="ORF">PSTT_11563</name>
</gene>
<proteinExistence type="inferred from homology"/>
<evidence type="ECO:0000256" key="1">
    <source>
        <dbReference type="ARBA" id="ARBA00004395"/>
    </source>
</evidence>
<accession>A0A2S4UZF2</accession>
<evidence type="ECO:0000256" key="4">
    <source>
        <dbReference type="ARBA" id="ARBA00022448"/>
    </source>
</evidence>
<dbReference type="PANTHER" id="PTHR13302:SF8">
    <property type="entry name" value="CONSERVED OLIGOMERIC GOLGI COMPLEX SUBUNIT 3"/>
    <property type="match status" value="1"/>
</dbReference>
<evidence type="ECO:0000256" key="9">
    <source>
        <dbReference type="SAM" id="MobiDB-lite"/>
    </source>
</evidence>
<evidence type="ECO:0000259" key="11">
    <source>
        <dbReference type="Pfam" id="PF20671"/>
    </source>
</evidence>
<dbReference type="EMBL" id="PKSL01000138">
    <property type="protein sequence ID" value="POW02659.1"/>
    <property type="molecule type" value="Genomic_DNA"/>
</dbReference>
<feature type="region of interest" description="Disordered" evidence="9">
    <location>
        <begin position="648"/>
        <end position="670"/>
    </location>
</feature>
<dbReference type="VEuPathDB" id="FungiDB:PSTT_11563"/>
<keyword evidence="13" id="KW-1185">Reference proteome</keyword>
<protein>
    <recommendedName>
        <fullName evidence="3">Conserved oligomeric Golgi complex subunit 3</fullName>
    </recommendedName>
    <alternativeName>
        <fullName evidence="8">Component of oligomeric Golgi complex 3</fullName>
    </alternativeName>
</protein>
<organism evidence="12 13">
    <name type="scientific">Puccinia striiformis</name>
    <dbReference type="NCBI Taxonomy" id="27350"/>
    <lineage>
        <taxon>Eukaryota</taxon>
        <taxon>Fungi</taxon>
        <taxon>Dikarya</taxon>
        <taxon>Basidiomycota</taxon>
        <taxon>Pucciniomycotina</taxon>
        <taxon>Pucciniomycetes</taxon>
        <taxon>Pucciniales</taxon>
        <taxon>Pucciniaceae</taxon>
        <taxon>Puccinia</taxon>
    </lineage>
</organism>
<dbReference type="PANTHER" id="PTHR13302">
    <property type="entry name" value="CONSERVED OLIGOMERIC GOLGI COMPLEX COMPONENT 3"/>
    <property type="match status" value="1"/>
</dbReference>
<name>A0A2S4UZF2_9BASI</name>
<dbReference type="InterPro" id="IPR048685">
    <property type="entry name" value="COG3_C"/>
</dbReference>
<dbReference type="InterPro" id="IPR007265">
    <property type="entry name" value="COG_su3"/>
</dbReference>
<comment type="subcellular location">
    <subcellularLocation>
        <location evidence="1">Golgi apparatus membrane</location>
        <topology evidence="1">Peripheral membrane protein</topology>
    </subcellularLocation>
</comment>
<dbReference type="VEuPathDB" id="FungiDB:PSHT_04029"/>
<dbReference type="GO" id="GO:0017119">
    <property type="term" value="C:Golgi transport complex"/>
    <property type="evidence" value="ECO:0007669"/>
    <property type="project" value="TreeGrafter"/>
</dbReference>
<keyword evidence="6" id="KW-0333">Golgi apparatus</keyword>
<dbReference type="GO" id="GO:0000139">
    <property type="term" value="C:Golgi membrane"/>
    <property type="evidence" value="ECO:0007669"/>
    <property type="project" value="UniProtKB-SubCell"/>
</dbReference>
<dbReference type="InterPro" id="IPR048320">
    <property type="entry name" value="COG3_N"/>
</dbReference>
<dbReference type="Pfam" id="PF20671">
    <property type="entry name" value="COG3_C"/>
    <property type="match status" value="1"/>
</dbReference>
<dbReference type="Pfam" id="PF04136">
    <property type="entry name" value="COG3_N"/>
    <property type="match status" value="1"/>
</dbReference>
<dbReference type="Proteomes" id="UP000239156">
    <property type="component" value="Unassembled WGS sequence"/>
</dbReference>
<evidence type="ECO:0000313" key="13">
    <source>
        <dbReference type="Proteomes" id="UP000239156"/>
    </source>
</evidence>
<sequence>MIKDQYSDSDIAKLLLLESQNYQSTMISHWEFSQQEQEQRQQPQQQQLLKQQQNLAIQHWDSLSPLTDLEKQSIQSIQKATSEKPLPALIITHRNQQPLNTFTPPLARSSSPSSSLRQLIKHQSTNPDHISEQEIQPPIASINRFNDWFATVSSQIEANSESAYLNHLSILSTYSNACDSLDQAIDNCCACLNEIEVNWKFVNENSKSLERSCQGMLDDQKRILSRPGEAEIVNSQEFLPMLERLDVCLEFMKTNRHFKDTDLYLVRFQQCLTRSMTLIKLYYTNQIKNLGQQVQEKLQINQQSLSNLKVEETLLYKKFQALSKGLRPLISQVETRYLFDQDEYGALLSEFFSTWVYVRSQLLYARIKIEINRIQITHQQVPDLISLATTGCNYMRLICTAEWNLFKSYFPNTGEEELFVYLESLCNYLYNLLRPQILHEQKLDLLCDLATILNALTAMDSNLIETDQYQFKFSTLLEPILQDIQTRLVFRAQAIIQTEVANYLPKNEDLDYPNKLIQADRKRLESGQISKRSNQPAITPLDHSQPLKSRLPAEAVQETWYPTLRKTLWVLSRLHTYVNDTIFEDFAGEAVGICFESIIKASNMMNSVVVSVLKEILNPSFKDSLLFRPITLIHKLKNLDQSQIKFSKQMRYPSQEKEESPTKSGSHHHQLNLNFDEYDDQITKTIDSKSDLPLTPEPGTLNRNLGDQEWASHSHVRGVFQNFIQDLHLGLSIIFNWVALYFHDDDHHNFNLINVLFPLLQEEILEQFEKFYSLIRFEFDFNFINPDINKDDDDVAVVIRWA</sequence>
<dbReference type="GO" id="GO:0006891">
    <property type="term" value="P:intra-Golgi vesicle-mediated transport"/>
    <property type="evidence" value="ECO:0007669"/>
    <property type="project" value="TreeGrafter"/>
</dbReference>
<evidence type="ECO:0000256" key="8">
    <source>
        <dbReference type="ARBA" id="ARBA00031339"/>
    </source>
</evidence>
<keyword evidence="4" id="KW-0813">Transport</keyword>
<feature type="domain" description="Conserved oligomeric Golgi complex subunit 3 N-terminal" evidence="10">
    <location>
        <begin position="221"/>
        <end position="289"/>
    </location>
</feature>
<dbReference type="GO" id="GO:0005801">
    <property type="term" value="C:cis-Golgi network"/>
    <property type="evidence" value="ECO:0007669"/>
    <property type="project" value="InterPro"/>
</dbReference>
<comment type="caution">
    <text evidence="12">The sequence shown here is derived from an EMBL/GenBank/DDBJ whole genome shotgun (WGS) entry which is preliminary data.</text>
</comment>
<feature type="domain" description="Conserved oligomeric Golgi complex subunit 3 C-terminal" evidence="11">
    <location>
        <begin position="313"/>
        <end position="606"/>
    </location>
</feature>
<evidence type="ECO:0000256" key="5">
    <source>
        <dbReference type="ARBA" id="ARBA00022927"/>
    </source>
</evidence>
<evidence type="ECO:0000256" key="6">
    <source>
        <dbReference type="ARBA" id="ARBA00023034"/>
    </source>
</evidence>
<evidence type="ECO:0000259" key="10">
    <source>
        <dbReference type="Pfam" id="PF04136"/>
    </source>
</evidence>
<keyword evidence="5" id="KW-0653">Protein transport</keyword>
<evidence type="ECO:0000256" key="2">
    <source>
        <dbReference type="ARBA" id="ARBA00009936"/>
    </source>
</evidence>
<comment type="similarity">
    <text evidence="2">Belongs to the COG3 family.</text>
</comment>
<dbReference type="GO" id="GO:0007030">
    <property type="term" value="P:Golgi organization"/>
    <property type="evidence" value="ECO:0007669"/>
    <property type="project" value="TreeGrafter"/>
</dbReference>
<dbReference type="GO" id="GO:0006886">
    <property type="term" value="P:intracellular protein transport"/>
    <property type="evidence" value="ECO:0007669"/>
    <property type="project" value="InterPro"/>
</dbReference>
<evidence type="ECO:0000313" key="12">
    <source>
        <dbReference type="EMBL" id="POW02659.1"/>
    </source>
</evidence>